<evidence type="ECO:0000256" key="3">
    <source>
        <dbReference type="ARBA" id="ARBA00022691"/>
    </source>
</evidence>
<evidence type="ECO:0000259" key="7">
    <source>
        <dbReference type="Pfam" id="PF22528"/>
    </source>
</evidence>
<dbReference type="SUPFAM" id="SSF53335">
    <property type="entry name" value="S-adenosyl-L-methionine-dependent methyltransferases"/>
    <property type="match status" value="1"/>
</dbReference>
<dbReference type="GO" id="GO:0042054">
    <property type="term" value="F:histone methyltransferase activity"/>
    <property type="evidence" value="ECO:0007669"/>
    <property type="project" value="TreeGrafter"/>
</dbReference>
<sequence>MDDNVQILPPCKKVKLENDLDYSVSSASIYGEHSKKSESAVSIKRSDDNRNHLKNESNVLIPEERPLKKLCKQSQSAVSIRNKDIASCETRNEYLNTEKELERDDSNYFKCYADLSIHRVMIGDYSRTQTYRRAILNNYKLFHQKVVLDVGAGTGILSLFCAQAGARKVYAVEASPIAQQARKVIESNGFTEKIIVIQGKVEEVDLPEKVDIIVSEWMGYMLMYESMLPSFLFARDKWLRKDGYLFPEEVKIYIAPISDSQEYEYSVEFWNKVEDAYKIDMSVLVPTAEEQLQASVHVMSVDPASIMSHASCVTAIDLATLEREFSQCAKGSFSCSSFGSATIYGFAIWFTVHFPNNVVLSTSPYERETHWEQSVLYITPIDVVQDTVISGNLWIERGEVYHRFLDIELEYQIDNGEKQKLKYKMKD</sequence>
<keyword evidence="3 6" id="KW-0949">S-adenosyl-L-methionine</keyword>
<dbReference type="Proteomes" id="UP001054945">
    <property type="component" value="Unassembled WGS sequence"/>
</dbReference>
<organism evidence="8 9">
    <name type="scientific">Caerostris extrusa</name>
    <name type="common">Bark spider</name>
    <name type="synonym">Caerostris bankana</name>
    <dbReference type="NCBI Taxonomy" id="172846"/>
    <lineage>
        <taxon>Eukaryota</taxon>
        <taxon>Metazoa</taxon>
        <taxon>Ecdysozoa</taxon>
        <taxon>Arthropoda</taxon>
        <taxon>Chelicerata</taxon>
        <taxon>Arachnida</taxon>
        <taxon>Araneae</taxon>
        <taxon>Araneomorphae</taxon>
        <taxon>Entelegynae</taxon>
        <taxon>Araneoidea</taxon>
        <taxon>Araneidae</taxon>
        <taxon>Caerostris</taxon>
    </lineage>
</organism>
<dbReference type="InterPro" id="IPR025799">
    <property type="entry name" value="Arg_MeTrfase"/>
</dbReference>
<evidence type="ECO:0000256" key="1">
    <source>
        <dbReference type="ARBA" id="ARBA00022603"/>
    </source>
</evidence>
<evidence type="ECO:0000313" key="9">
    <source>
        <dbReference type="Proteomes" id="UP001054945"/>
    </source>
</evidence>
<keyword evidence="1 6" id="KW-0489">Methyltransferase</keyword>
<accession>A0AAV4QVG4</accession>
<proteinExistence type="predicted"/>
<dbReference type="PANTHER" id="PTHR11006:SF73">
    <property type="entry name" value="PROTEIN ARGININE N-METHYLTRANSFERASE 6"/>
    <property type="match status" value="1"/>
</dbReference>
<dbReference type="Gene3D" id="3.40.50.150">
    <property type="entry name" value="Vaccinia Virus protein VP39"/>
    <property type="match status" value="1"/>
</dbReference>
<dbReference type="Gene3D" id="2.70.160.11">
    <property type="entry name" value="Hnrnp arginine n-methyltransferase1"/>
    <property type="match status" value="1"/>
</dbReference>
<dbReference type="FunFam" id="3.40.50.150:FF:000016">
    <property type="entry name" value="Protein arginine N-methyltransferase 6"/>
    <property type="match status" value="1"/>
</dbReference>
<dbReference type="Pfam" id="PF22528">
    <property type="entry name" value="PRMT_C"/>
    <property type="match status" value="1"/>
</dbReference>
<dbReference type="InterPro" id="IPR029063">
    <property type="entry name" value="SAM-dependent_MTases_sf"/>
</dbReference>
<evidence type="ECO:0000256" key="5">
    <source>
        <dbReference type="ARBA" id="ARBA00042685"/>
    </source>
</evidence>
<evidence type="ECO:0000256" key="6">
    <source>
        <dbReference type="PROSITE-ProRule" id="PRU01015"/>
    </source>
</evidence>
<dbReference type="AlphaFoldDB" id="A0AAV4QVG4"/>
<gene>
    <name evidence="8" type="primary">prmt6</name>
    <name evidence="8" type="ORF">CEXT_364501</name>
</gene>
<keyword evidence="9" id="KW-1185">Reference proteome</keyword>
<dbReference type="PANTHER" id="PTHR11006">
    <property type="entry name" value="PROTEIN ARGININE N-METHYLTRANSFERASE"/>
    <property type="match status" value="1"/>
</dbReference>
<dbReference type="GO" id="GO:0016274">
    <property type="term" value="F:protein-arginine N-methyltransferase activity"/>
    <property type="evidence" value="ECO:0007669"/>
    <property type="project" value="InterPro"/>
</dbReference>
<evidence type="ECO:0000256" key="4">
    <source>
        <dbReference type="ARBA" id="ARBA00040406"/>
    </source>
</evidence>
<dbReference type="Pfam" id="PF06325">
    <property type="entry name" value="PrmA"/>
    <property type="match status" value="1"/>
</dbReference>
<protein>
    <recommendedName>
        <fullName evidence="4">Protein arginine N-methyltransferase 6</fullName>
    </recommendedName>
    <alternativeName>
        <fullName evidence="5">Histone-arginine N-methyltransferase PRMT6</fullName>
    </alternativeName>
</protein>
<keyword evidence="2 6" id="KW-0808">Transferase</keyword>
<name>A0AAV4QVG4_CAEEX</name>
<evidence type="ECO:0000313" key="8">
    <source>
        <dbReference type="EMBL" id="GIY11703.1"/>
    </source>
</evidence>
<comment type="caution">
    <text evidence="8">The sequence shown here is derived from an EMBL/GenBank/DDBJ whole genome shotgun (WGS) entry which is preliminary data.</text>
</comment>
<dbReference type="GO" id="GO:0032259">
    <property type="term" value="P:methylation"/>
    <property type="evidence" value="ECO:0007669"/>
    <property type="project" value="UniProtKB-KW"/>
</dbReference>
<reference evidence="8 9" key="1">
    <citation type="submission" date="2021-06" db="EMBL/GenBank/DDBJ databases">
        <title>Caerostris extrusa draft genome.</title>
        <authorList>
            <person name="Kono N."/>
            <person name="Arakawa K."/>
        </authorList>
    </citation>
    <scope>NUCLEOTIDE SEQUENCE [LARGE SCALE GENOMIC DNA]</scope>
</reference>
<dbReference type="EMBL" id="BPLR01006683">
    <property type="protein sequence ID" value="GIY11703.1"/>
    <property type="molecule type" value="Genomic_DNA"/>
</dbReference>
<dbReference type="CDD" id="cd02440">
    <property type="entry name" value="AdoMet_MTases"/>
    <property type="match status" value="1"/>
</dbReference>
<feature type="domain" description="Protein arginine N-methyltransferase" evidence="7">
    <location>
        <begin position="251"/>
        <end position="414"/>
    </location>
</feature>
<evidence type="ECO:0000256" key="2">
    <source>
        <dbReference type="ARBA" id="ARBA00022679"/>
    </source>
</evidence>
<dbReference type="InterPro" id="IPR055135">
    <property type="entry name" value="PRMT_dom"/>
</dbReference>
<dbReference type="PROSITE" id="PS51678">
    <property type="entry name" value="SAM_MT_PRMT"/>
    <property type="match status" value="1"/>
</dbReference>